<feature type="domain" description="Pyrrolo-quinoline quinone repeat" evidence="2">
    <location>
        <begin position="420"/>
        <end position="489"/>
    </location>
</feature>
<dbReference type="Pfam" id="PF13360">
    <property type="entry name" value="PQQ_2"/>
    <property type="match status" value="2"/>
</dbReference>
<dbReference type="Gene3D" id="2.130.10.10">
    <property type="entry name" value="YVTN repeat-like/Quinoprotein amine dehydrogenase"/>
    <property type="match status" value="1"/>
</dbReference>
<dbReference type="InterPro" id="IPR011047">
    <property type="entry name" value="Quinoprotein_ADH-like_sf"/>
</dbReference>
<dbReference type="KEGG" id="mhor:MSHOH_2488"/>
<keyword evidence="1" id="KW-0472">Membrane</keyword>
<dbReference type="EMBL" id="CP009516">
    <property type="protein sequence ID" value="AKB78971.1"/>
    <property type="molecule type" value="Genomic_DNA"/>
</dbReference>
<dbReference type="OrthoDB" id="136681at2157"/>
<dbReference type="RefSeq" id="WP_048140307.1">
    <property type="nucleotide sequence ID" value="NZ_CP009516.1"/>
</dbReference>
<sequence>MKKNLIYVILFLFASLFVFASVASATEIVLDTEYHHLGDDFKEELNPDDPEGLIYTTIFTLDPSVDIESAELTLTGRSVVPGPTDEFLDKVYLNNIEIGSLNDYVQTETSDSAAVNITIPVHFSYFNSGNNTIKISAGSNANGSNYDDFEFSNLSLYLSETEPVTLTPPLKVAWTYKLPWEFGCEKPAVKILAVDGILYICEEYEENIIALDAETGEQLWNKESSADLAYKNGILYAVCPSKIDALDAKTGELLWSRESPDIWWENPLIFGKTLFVSTPYEMRIAAIDIENGNLRWEQELENSMSDLVVNEDFVVISNYLGLIALDTKTGEEVWRYTDLSEYSYSPFLYKDMVYIKGKGDIIALFAESGENIWKKNIGEWASIVEIKNDRILVNTNTPVLLNASTGEVLEELPYSLPASSFVITDKYVYSTGQYNIKVFDSSTGEPVWSSSRIKGTTVSDPTLYKDKLYLVSTEGILYAFDHGEGGLLFTRGLENSATFYYPPIAISGMLLLLVILLKQNKNRAFFFGLWLIALVEVLLLSLKVIDPYICAWEVLGILAFLTFWSLPVIFLVGVIFLYYGIWRRKKKSDERSPDFQNGSKLD</sequence>
<feature type="transmembrane region" description="Helical" evidence="1">
    <location>
        <begin position="557"/>
        <end position="581"/>
    </location>
</feature>
<keyword evidence="1" id="KW-0812">Transmembrane</keyword>
<organism evidence="3 4">
    <name type="scientific">Methanosarcina horonobensis HB-1 = JCM 15518</name>
    <dbReference type="NCBI Taxonomy" id="1434110"/>
    <lineage>
        <taxon>Archaea</taxon>
        <taxon>Methanobacteriati</taxon>
        <taxon>Methanobacteriota</taxon>
        <taxon>Stenosarchaea group</taxon>
        <taxon>Methanomicrobia</taxon>
        <taxon>Methanosarcinales</taxon>
        <taxon>Methanosarcinaceae</taxon>
        <taxon>Methanosarcina</taxon>
    </lineage>
</organism>
<dbReference type="PANTHER" id="PTHR34512:SF30">
    <property type="entry name" value="OUTER MEMBRANE PROTEIN ASSEMBLY FACTOR BAMB"/>
    <property type="match status" value="1"/>
</dbReference>
<dbReference type="STRING" id="1434110.MSHOH_2488"/>
<dbReference type="Gene3D" id="2.140.10.10">
    <property type="entry name" value="Quinoprotein alcohol dehydrogenase-like superfamily"/>
    <property type="match status" value="1"/>
</dbReference>
<keyword evidence="1" id="KW-1133">Transmembrane helix</keyword>
<dbReference type="Proteomes" id="UP000033101">
    <property type="component" value="Chromosome"/>
</dbReference>
<proteinExistence type="predicted"/>
<gene>
    <name evidence="3" type="ORF">MSHOH_2488</name>
</gene>
<dbReference type="SMART" id="SM00564">
    <property type="entry name" value="PQQ"/>
    <property type="match status" value="7"/>
</dbReference>
<evidence type="ECO:0000259" key="2">
    <source>
        <dbReference type="Pfam" id="PF13360"/>
    </source>
</evidence>
<feature type="transmembrane region" description="Helical" evidence="1">
    <location>
        <begin position="499"/>
        <end position="517"/>
    </location>
</feature>
<keyword evidence="4" id="KW-1185">Reference proteome</keyword>
<reference evidence="3 4" key="1">
    <citation type="submission" date="2014-07" db="EMBL/GenBank/DDBJ databases">
        <title>Methanogenic archaea and the global carbon cycle.</title>
        <authorList>
            <person name="Henriksen J.R."/>
            <person name="Luke J."/>
            <person name="Reinhart S."/>
            <person name="Benedict M.N."/>
            <person name="Youngblut N.D."/>
            <person name="Metcalf M.E."/>
            <person name="Whitaker R.J."/>
            <person name="Metcalf W.W."/>
        </authorList>
    </citation>
    <scope>NUCLEOTIDE SEQUENCE [LARGE SCALE GENOMIC DNA]</scope>
    <source>
        <strain evidence="3 4">HB-1</strain>
    </source>
</reference>
<dbReference type="SUPFAM" id="SSF50998">
    <property type="entry name" value="Quinoprotein alcohol dehydrogenase-like"/>
    <property type="match status" value="2"/>
</dbReference>
<dbReference type="HOGENOM" id="CLU_031444_0_0_2"/>
<dbReference type="InterPro" id="IPR002372">
    <property type="entry name" value="PQQ_rpt_dom"/>
</dbReference>
<dbReference type="AlphaFoldDB" id="A0A0E3SDP8"/>
<accession>A0A0E3SDP8</accession>
<dbReference type="PATRIC" id="fig|1434110.4.peg.3199"/>
<feature type="domain" description="Pyrrolo-quinoline quinone repeat" evidence="2">
    <location>
        <begin position="177"/>
        <end position="336"/>
    </location>
</feature>
<name>A0A0E3SDP8_9EURY</name>
<evidence type="ECO:0000256" key="1">
    <source>
        <dbReference type="SAM" id="Phobius"/>
    </source>
</evidence>
<dbReference type="GeneID" id="24831772"/>
<evidence type="ECO:0000313" key="3">
    <source>
        <dbReference type="EMBL" id="AKB78971.1"/>
    </source>
</evidence>
<evidence type="ECO:0000313" key="4">
    <source>
        <dbReference type="Proteomes" id="UP000033101"/>
    </source>
</evidence>
<dbReference type="PANTHER" id="PTHR34512">
    <property type="entry name" value="CELL SURFACE PROTEIN"/>
    <property type="match status" value="1"/>
</dbReference>
<feature type="transmembrane region" description="Helical" evidence="1">
    <location>
        <begin position="524"/>
        <end position="545"/>
    </location>
</feature>
<dbReference type="InterPro" id="IPR018391">
    <property type="entry name" value="PQQ_b-propeller_rpt"/>
</dbReference>
<dbReference type="InterPro" id="IPR015943">
    <property type="entry name" value="WD40/YVTN_repeat-like_dom_sf"/>
</dbReference>
<protein>
    <recommendedName>
        <fullName evidence="2">Pyrrolo-quinoline quinone repeat domain-containing protein</fullName>
    </recommendedName>
</protein>